<dbReference type="EMBL" id="JAELVF020000001">
    <property type="protein sequence ID" value="MBU7599831.1"/>
    <property type="molecule type" value="Genomic_DNA"/>
</dbReference>
<dbReference type="SUPFAM" id="SSF53756">
    <property type="entry name" value="UDP-Glycosyltransferase/glycogen phosphorylase"/>
    <property type="match status" value="1"/>
</dbReference>
<reference evidence="4" key="1">
    <citation type="submission" date="2021-06" db="EMBL/GenBank/DDBJ databases">
        <title>Sequencing of actinobacteria type strains.</title>
        <authorList>
            <person name="Nguyen G.-S."/>
            <person name="Wentzel A."/>
        </authorList>
    </citation>
    <scope>NUCLEOTIDE SEQUENCE</scope>
    <source>
        <strain evidence="4">P38-E01</strain>
    </source>
</reference>
<comment type="caution">
    <text evidence="4">The sequence shown here is derived from an EMBL/GenBank/DDBJ whole genome shotgun (WGS) entry which is preliminary data.</text>
</comment>
<dbReference type="GO" id="GO:1901137">
    <property type="term" value="P:carbohydrate derivative biosynthetic process"/>
    <property type="evidence" value="ECO:0007669"/>
    <property type="project" value="UniProtKB-ARBA"/>
</dbReference>
<sequence length="391" mass="41847">MPGVRRRPSVLHLSQPVEGGVATVVTDLVAAQRRAGLEVHLGCPPGPLGESARAAGARVHDWPAGRGPGPGLFTEVCRIAGLLDRLRPDLLHLHSAEAGLAGRLAARGRVPTVFQPHAWSFEAVTGTARALALKWERRAARWTGRLLCVSEAERRRGEDAGVLGDWTVVPNGIDLGRYPLDLTTATDSRRTARAALPECAALPPEAPLVVCVGRLSEQKGQDVLLRSWPTVTARHPHALLVLVGDGPAAGTLRAAAPAGVVFAGAVRTVRTWYQAADLVVLPSRWEGMALAPLEAMACGRPVLLTDVAGARECLPNGHAARQLVPADDPFTLGRALGELLAEPRRLVAAGIEARAHVTTNHDVRRSAAEVGDLYRELLRRPHQDRRERLAR</sequence>
<dbReference type="AlphaFoldDB" id="A0A949JGT9"/>
<keyword evidence="5" id="KW-1185">Reference proteome</keyword>
<accession>A0A949JGT9</accession>
<dbReference type="Gene3D" id="3.40.50.2000">
    <property type="entry name" value="Glycogen Phosphorylase B"/>
    <property type="match status" value="2"/>
</dbReference>
<dbReference type="InterPro" id="IPR028098">
    <property type="entry name" value="Glyco_trans_4-like_N"/>
</dbReference>
<dbReference type="Pfam" id="PF13692">
    <property type="entry name" value="Glyco_trans_1_4"/>
    <property type="match status" value="1"/>
</dbReference>
<feature type="domain" description="Glycosyltransferase subfamily 4-like N-terminal" evidence="3">
    <location>
        <begin position="19"/>
        <end position="177"/>
    </location>
</feature>
<dbReference type="PANTHER" id="PTHR45947">
    <property type="entry name" value="SULFOQUINOVOSYL TRANSFERASE SQD2"/>
    <property type="match status" value="1"/>
</dbReference>
<keyword evidence="2" id="KW-0808">Transferase</keyword>
<protein>
    <submittedName>
        <fullName evidence="4">Glycosyltransferase family 4 protein</fullName>
    </submittedName>
</protein>
<evidence type="ECO:0000256" key="1">
    <source>
        <dbReference type="ARBA" id="ARBA00022676"/>
    </source>
</evidence>
<organism evidence="4 5">
    <name type="scientific">Streptomyces tardus</name>
    <dbReference type="NCBI Taxonomy" id="2780544"/>
    <lineage>
        <taxon>Bacteria</taxon>
        <taxon>Bacillati</taxon>
        <taxon>Actinomycetota</taxon>
        <taxon>Actinomycetes</taxon>
        <taxon>Kitasatosporales</taxon>
        <taxon>Streptomycetaceae</taxon>
        <taxon>Streptomyces</taxon>
    </lineage>
</organism>
<dbReference type="RefSeq" id="WP_211040669.1">
    <property type="nucleotide sequence ID" value="NZ_JAELVF020000001.1"/>
</dbReference>
<dbReference type="CDD" id="cd03801">
    <property type="entry name" value="GT4_PimA-like"/>
    <property type="match status" value="1"/>
</dbReference>
<dbReference type="InterPro" id="IPR050194">
    <property type="entry name" value="Glycosyltransferase_grp1"/>
</dbReference>
<evidence type="ECO:0000313" key="4">
    <source>
        <dbReference type="EMBL" id="MBU7599831.1"/>
    </source>
</evidence>
<dbReference type="PANTHER" id="PTHR45947:SF3">
    <property type="entry name" value="SULFOQUINOVOSYL TRANSFERASE SQD2"/>
    <property type="match status" value="1"/>
</dbReference>
<evidence type="ECO:0000259" key="3">
    <source>
        <dbReference type="Pfam" id="PF13439"/>
    </source>
</evidence>
<dbReference type="GO" id="GO:0016758">
    <property type="term" value="F:hexosyltransferase activity"/>
    <property type="evidence" value="ECO:0007669"/>
    <property type="project" value="TreeGrafter"/>
</dbReference>
<name>A0A949JGT9_9ACTN</name>
<dbReference type="Pfam" id="PF13439">
    <property type="entry name" value="Glyco_transf_4"/>
    <property type="match status" value="1"/>
</dbReference>
<gene>
    <name evidence="4" type="ORF">JGS22_019920</name>
</gene>
<proteinExistence type="predicted"/>
<keyword evidence="1" id="KW-0328">Glycosyltransferase</keyword>
<evidence type="ECO:0000313" key="5">
    <source>
        <dbReference type="Proteomes" id="UP000694501"/>
    </source>
</evidence>
<evidence type="ECO:0000256" key="2">
    <source>
        <dbReference type="ARBA" id="ARBA00022679"/>
    </source>
</evidence>
<dbReference type="Proteomes" id="UP000694501">
    <property type="component" value="Unassembled WGS sequence"/>
</dbReference>